<protein>
    <submittedName>
        <fullName evidence="4">T9SS type A sorting domain-containing protein</fullName>
    </submittedName>
</protein>
<dbReference type="NCBIfam" id="TIGR04183">
    <property type="entry name" value="Por_Secre_tail"/>
    <property type="match status" value="1"/>
</dbReference>
<feature type="signal peptide" evidence="2">
    <location>
        <begin position="1"/>
        <end position="18"/>
    </location>
</feature>
<name>A0A4R5CJ20_9FLAO</name>
<keyword evidence="5" id="KW-1185">Reference proteome</keyword>
<evidence type="ECO:0000313" key="5">
    <source>
        <dbReference type="Proteomes" id="UP000295479"/>
    </source>
</evidence>
<dbReference type="Pfam" id="PF18962">
    <property type="entry name" value="Por_Secre_tail"/>
    <property type="match status" value="1"/>
</dbReference>
<gene>
    <name evidence="4" type="ORF">E0F76_08490</name>
</gene>
<dbReference type="OrthoDB" id="667194at2"/>
<feature type="chain" id="PRO_5020498123" evidence="2">
    <location>
        <begin position="19"/>
        <end position="258"/>
    </location>
</feature>
<dbReference type="RefSeq" id="WP_132004223.1">
    <property type="nucleotide sequence ID" value="NZ_SMFK01000004.1"/>
</dbReference>
<proteinExistence type="predicted"/>
<accession>A0A4R5CJ20</accession>
<sequence length="258" mass="28065">MKRITFFLILFMSTIGFSQQKTTGDVVFLANLSAKLTLNNSNSTATLTIKGPSDRWFAITIGVFANGGAMDAGNDVVYFNGTTLIDATHDGQGNTPIVDAINNWTVSSNSILSGTRTIIATRPFVAEVNDYTFNYSDNSISLAGAHANSAISSSLQYHGNNRFNAGTISLNTLGLADTSLSATQIYPNPNTGEFIIKTNTNLEKINIYTQTGAFIKTIVVKNNDQNVEVNLDRMQTGVYLIQLVNRNEKTWKKIVVSN</sequence>
<dbReference type="InterPro" id="IPR026444">
    <property type="entry name" value="Secre_tail"/>
</dbReference>
<feature type="domain" description="Secretion system C-terminal sorting" evidence="3">
    <location>
        <begin position="185"/>
        <end position="256"/>
    </location>
</feature>
<dbReference type="AlphaFoldDB" id="A0A4R5CJ20"/>
<evidence type="ECO:0000256" key="1">
    <source>
        <dbReference type="ARBA" id="ARBA00022729"/>
    </source>
</evidence>
<evidence type="ECO:0000313" key="4">
    <source>
        <dbReference type="EMBL" id="TDD97344.1"/>
    </source>
</evidence>
<evidence type="ECO:0000256" key="2">
    <source>
        <dbReference type="SAM" id="SignalP"/>
    </source>
</evidence>
<organism evidence="4 5">
    <name type="scientific">Flavobacterium cellulosilyticum</name>
    <dbReference type="NCBI Taxonomy" id="2541731"/>
    <lineage>
        <taxon>Bacteria</taxon>
        <taxon>Pseudomonadati</taxon>
        <taxon>Bacteroidota</taxon>
        <taxon>Flavobacteriia</taxon>
        <taxon>Flavobacteriales</taxon>
        <taxon>Flavobacteriaceae</taxon>
        <taxon>Flavobacterium</taxon>
    </lineage>
</organism>
<dbReference type="Proteomes" id="UP000295479">
    <property type="component" value="Unassembled WGS sequence"/>
</dbReference>
<evidence type="ECO:0000259" key="3">
    <source>
        <dbReference type="Pfam" id="PF18962"/>
    </source>
</evidence>
<reference evidence="4 5" key="1">
    <citation type="submission" date="2019-03" db="EMBL/GenBank/DDBJ databases">
        <title>Flavobacterium AR-3-4 sp. nov. isolated from arctic soil.</title>
        <authorList>
            <person name="Chaudhary D.K."/>
        </authorList>
    </citation>
    <scope>NUCLEOTIDE SEQUENCE [LARGE SCALE GENOMIC DNA]</scope>
    <source>
        <strain evidence="4 5">AR-3-4</strain>
    </source>
</reference>
<keyword evidence="1 2" id="KW-0732">Signal</keyword>
<dbReference type="EMBL" id="SMFK01000004">
    <property type="protein sequence ID" value="TDD97344.1"/>
    <property type="molecule type" value="Genomic_DNA"/>
</dbReference>
<comment type="caution">
    <text evidence="4">The sequence shown here is derived from an EMBL/GenBank/DDBJ whole genome shotgun (WGS) entry which is preliminary data.</text>
</comment>